<reference evidence="2 3" key="1">
    <citation type="submission" date="2019-05" db="EMBL/GenBank/DDBJ databases">
        <title>Another draft genome of Portunus trituberculatus and its Hox gene families provides insights of decapod evolution.</title>
        <authorList>
            <person name="Jeong J.-H."/>
            <person name="Song I."/>
            <person name="Kim S."/>
            <person name="Choi T."/>
            <person name="Kim D."/>
            <person name="Ryu S."/>
            <person name="Kim W."/>
        </authorList>
    </citation>
    <scope>NUCLEOTIDE SEQUENCE [LARGE SCALE GENOMIC DNA]</scope>
    <source>
        <tissue evidence="2">Muscle</tissue>
    </source>
</reference>
<evidence type="ECO:0000256" key="1">
    <source>
        <dbReference type="SAM" id="MobiDB-lite"/>
    </source>
</evidence>
<proteinExistence type="predicted"/>
<gene>
    <name evidence="2" type="ORF">E2C01_052392</name>
</gene>
<sequence>MVRQNWHSLSPSLMTLFVPFNNPCLHILCAQRQGGRALGKKQGGKEGWRRKGDGNHVSSPFSRVPQGPILLSVS</sequence>
<dbReference type="EMBL" id="VSRR010015632">
    <property type="protein sequence ID" value="MPC58388.1"/>
    <property type="molecule type" value="Genomic_DNA"/>
</dbReference>
<protein>
    <submittedName>
        <fullName evidence="2">Uncharacterized protein</fullName>
    </submittedName>
</protein>
<dbReference type="Proteomes" id="UP000324222">
    <property type="component" value="Unassembled WGS sequence"/>
</dbReference>
<organism evidence="2 3">
    <name type="scientific">Portunus trituberculatus</name>
    <name type="common">Swimming crab</name>
    <name type="synonym">Neptunus trituberculatus</name>
    <dbReference type="NCBI Taxonomy" id="210409"/>
    <lineage>
        <taxon>Eukaryota</taxon>
        <taxon>Metazoa</taxon>
        <taxon>Ecdysozoa</taxon>
        <taxon>Arthropoda</taxon>
        <taxon>Crustacea</taxon>
        <taxon>Multicrustacea</taxon>
        <taxon>Malacostraca</taxon>
        <taxon>Eumalacostraca</taxon>
        <taxon>Eucarida</taxon>
        <taxon>Decapoda</taxon>
        <taxon>Pleocyemata</taxon>
        <taxon>Brachyura</taxon>
        <taxon>Eubrachyura</taxon>
        <taxon>Portunoidea</taxon>
        <taxon>Portunidae</taxon>
        <taxon>Portuninae</taxon>
        <taxon>Portunus</taxon>
    </lineage>
</organism>
<evidence type="ECO:0000313" key="3">
    <source>
        <dbReference type="Proteomes" id="UP000324222"/>
    </source>
</evidence>
<feature type="region of interest" description="Disordered" evidence="1">
    <location>
        <begin position="36"/>
        <end position="74"/>
    </location>
</feature>
<evidence type="ECO:0000313" key="2">
    <source>
        <dbReference type="EMBL" id="MPC58388.1"/>
    </source>
</evidence>
<dbReference type="AlphaFoldDB" id="A0A5B7GMV5"/>
<feature type="compositionally biased region" description="Basic and acidic residues" evidence="1">
    <location>
        <begin position="43"/>
        <end position="54"/>
    </location>
</feature>
<keyword evidence="3" id="KW-1185">Reference proteome</keyword>
<comment type="caution">
    <text evidence="2">The sequence shown here is derived from an EMBL/GenBank/DDBJ whole genome shotgun (WGS) entry which is preliminary data.</text>
</comment>
<name>A0A5B7GMV5_PORTR</name>
<accession>A0A5B7GMV5</accession>